<evidence type="ECO:0000256" key="5">
    <source>
        <dbReference type="ARBA" id="ARBA00022475"/>
    </source>
</evidence>
<evidence type="ECO:0000256" key="4">
    <source>
        <dbReference type="ARBA" id="ARBA00022448"/>
    </source>
</evidence>
<evidence type="ECO:0000256" key="1">
    <source>
        <dbReference type="ARBA" id="ARBA00003510"/>
    </source>
</evidence>
<feature type="transmembrane region" description="Helical" evidence="9">
    <location>
        <begin position="34"/>
        <end position="55"/>
    </location>
</feature>
<organism evidence="11 12">
    <name type="scientific">Actinomarinicola tropica</name>
    <dbReference type="NCBI Taxonomy" id="2789776"/>
    <lineage>
        <taxon>Bacteria</taxon>
        <taxon>Bacillati</taxon>
        <taxon>Actinomycetota</taxon>
        <taxon>Acidimicrobiia</taxon>
        <taxon>Acidimicrobiales</taxon>
        <taxon>Iamiaceae</taxon>
        <taxon>Actinomarinicola</taxon>
    </lineage>
</organism>
<comment type="caution">
    <text evidence="9">Lacks conserved residue(s) required for the propagation of feature annotation.</text>
</comment>
<evidence type="ECO:0000256" key="6">
    <source>
        <dbReference type="ARBA" id="ARBA00022692"/>
    </source>
</evidence>
<proteinExistence type="inferred from homology"/>
<sequence>MTVLSTPGAIAERTSKDSVERQLTGGRADVSGRAFQVVVGGALAVSLVVLLVLLVDVATDSWSVFTTRGWDFVTSKLSSQAADAGVIQGLVGTFWIGVFVVTVSFPLGVAAAVYLEEYAVKGRFTNLVDLTIRNLAGVPSVVYGILGLTIFVNALRPLTGPDANGRSIMSAGLTLAILVLPIIIITAAEAIRAVPQGIREAGYGVGATRWEVVRHHVLPYASPGVLTGTVLALGRALGEAAPLILVGATTGYLSRGDSFVDLAAIRERFAAMPTLIANWASQPGGQGWEANTSAAIVVLLVVVLIANGTAILLRNRFESKRR</sequence>
<dbReference type="PROSITE" id="PS50928">
    <property type="entry name" value="ABC_TM1"/>
    <property type="match status" value="1"/>
</dbReference>
<comment type="subcellular location">
    <subcellularLocation>
        <location evidence="2 9">Cell membrane</location>
        <topology evidence="2 9">Multi-pass membrane protein</topology>
    </subcellularLocation>
</comment>
<evidence type="ECO:0000256" key="7">
    <source>
        <dbReference type="ARBA" id="ARBA00022989"/>
    </source>
</evidence>
<keyword evidence="4" id="KW-0813">Transport</keyword>
<protein>
    <recommendedName>
        <fullName evidence="9">Phosphate transport system permease protein PstA</fullName>
    </recommendedName>
</protein>
<keyword evidence="6 9" id="KW-0812">Transmembrane</keyword>
<dbReference type="InterPro" id="IPR000515">
    <property type="entry name" value="MetI-like"/>
</dbReference>
<name>A0A5Q2RHY7_9ACTN</name>
<dbReference type="NCBIfam" id="TIGR00974">
    <property type="entry name" value="3a0107s02c"/>
    <property type="match status" value="1"/>
</dbReference>
<gene>
    <name evidence="11" type="primary">pstA</name>
    <name evidence="11" type="ORF">GH723_01950</name>
</gene>
<keyword evidence="7 9" id="KW-1133">Transmembrane helix</keyword>
<feature type="transmembrane region" description="Helical" evidence="9">
    <location>
        <begin position="135"/>
        <end position="155"/>
    </location>
</feature>
<dbReference type="Proteomes" id="UP000334019">
    <property type="component" value="Chromosome"/>
</dbReference>
<evidence type="ECO:0000256" key="3">
    <source>
        <dbReference type="ARBA" id="ARBA00007069"/>
    </source>
</evidence>
<dbReference type="SUPFAM" id="SSF161098">
    <property type="entry name" value="MetI-like"/>
    <property type="match status" value="1"/>
</dbReference>
<dbReference type="Pfam" id="PF00528">
    <property type="entry name" value="BPD_transp_1"/>
    <property type="match status" value="1"/>
</dbReference>
<feature type="domain" description="ABC transmembrane type-1" evidence="10">
    <location>
        <begin position="90"/>
        <end position="309"/>
    </location>
</feature>
<evidence type="ECO:0000313" key="11">
    <source>
        <dbReference type="EMBL" id="QGG93966.1"/>
    </source>
</evidence>
<feature type="transmembrane region" description="Helical" evidence="9">
    <location>
        <begin position="293"/>
        <end position="313"/>
    </location>
</feature>
<dbReference type="KEGG" id="atq:GH723_01950"/>
<dbReference type="Gene3D" id="1.10.3720.10">
    <property type="entry name" value="MetI-like"/>
    <property type="match status" value="1"/>
</dbReference>
<evidence type="ECO:0000256" key="8">
    <source>
        <dbReference type="ARBA" id="ARBA00023136"/>
    </source>
</evidence>
<keyword evidence="12" id="KW-1185">Reference proteome</keyword>
<accession>A0A5Q2RHY7</accession>
<dbReference type="GO" id="GO:0005315">
    <property type="term" value="F:phosphate transmembrane transporter activity"/>
    <property type="evidence" value="ECO:0007669"/>
    <property type="project" value="InterPro"/>
</dbReference>
<dbReference type="InterPro" id="IPR035906">
    <property type="entry name" value="MetI-like_sf"/>
</dbReference>
<reference evidence="11 12" key="1">
    <citation type="submission" date="2019-11" db="EMBL/GenBank/DDBJ databases">
        <authorList>
            <person name="He Y."/>
        </authorList>
    </citation>
    <scope>NUCLEOTIDE SEQUENCE [LARGE SCALE GENOMIC DNA]</scope>
    <source>
        <strain evidence="11 12">SCSIO 58843</strain>
    </source>
</reference>
<dbReference type="GO" id="GO:0035435">
    <property type="term" value="P:phosphate ion transmembrane transport"/>
    <property type="evidence" value="ECO:0007669"/>
    <property type="project" value="InterPro"/>
</dbReference>
<dbReference type="EMBL" id="CP045851">
    <property type="protein sequence ID" value="QGG93966.1"/>
    <property type="molecule type" value="Genomic_DNA"/>
</dbReference>
<evidence type="ECO:0000259" key="10">
    <source>
        <dbReference type="PROSITE" id="PS50928"/>
    </source>
</evidence>
<evidence type="ECO:0000256" key="2">
    <source>
        <dbReference type="ARBA" id="ARBA00004651"/>
    </source>
</evidence>
<comment type="function">
    <text evidence="1">Part of the binding-protein-dependent transport system for phosphate; probably responsible for the translocation of the substrate across the membrane.</text>
</comment>
<dbReference type="PANTHER" id="PTHR43470:SF5">
    <property type="entry name" value="PHOSPHATE TRANSPORT SYSTEM PERMEASE PROTEIN PSTA"/>
    <property type="match status" value="1"/>
</dbReference>
<dbReference type="CDD" id="cd06261">
    <property type="entry name" value="TM_PBP2"/>
    <property type="match status" value="1"/>
</dbReference>
<evidence type="ECO:0000256" key="9">
    <source>
        <dbReference type="RuleBase" id="RU363043"/>
    </source>
</evidence>
<evidence type="ECO:0000313" key="12">
    <source>
        <dbReference type="Proteomes" id="UP000334019"/>
    </source>
</evidence>
<keyword evidence="5 9" id="KW-1003">Cell membrane</keyword>
<comment type="similarity">
    <text evidence="3 9">Belongs to the binding-protein-dependent transport system permease family. CysTW subfamily.</text>
</comment>
<dbReference type="GO" id="GO:0005886">
    <property type="term" value="C:plasma membrane"/>
    <property type="evidence" value="ECO:0007669"/>
    <property type="project" value="UniProtKB-SubCell"/>
</dbReference>
<feature type="transmembrane region" description="Helical" evidence="9">
    <location>
        <begin position="94"/>
        <end position="115"/>
    </location>
</feature>
<dbReference type="AlphaFoldDB" id="A0A5Q2RHY7"/>
<dbReference type="PANTHER" id="PTHR43470">
    <property type="entry name" value="PHOSPHATE TRANSPORT SYSTEM PERMEASE PROTEIN PSTA-RELATED"/>
    <property type="match status" value="1"/>
</dbReference>
<dbReference type="RefSeq" id="WP_153758072.1">
    <property type="nucleotide sequence ID" value="NZ_CP045851.1"/>
</dbReference>
<feature type="transmembrane region" description="Helical" evidence="9">
    <location>
        <begin position="167"/>
        <end position="188"/>
    </location>
</feature>
<dbReference type="InterPro" id="IPR005672">
    <property type="entry name" value="Phosphate_PstA"/>
</dbReference>
<keyword evidence="8 9" id="KW-0472">Membrane</keyword>